<reference evidence="2" key="1">
    <citation type="journal article" date="2024" name="Proc. Natl. Acad. Sci. U.S.A.">
        <title>Extraordinary preservation of gene collinearity over three hundred million years revealed in homosporous lycophytes.</title>
        <authorList>
            <person name="Li C."/>
            <person name="Wickell D."/>
            <person name="Kuo L.Y."/>
            <person name="Chen X."/>
            <person name="Nie B."/>
            <person name="Liao X."/>
            <person name="Peng D."/>
            <person name="Ji J."/>
            <person name="Jenkins J."/>
            <person name="Williams M."/>
            <person name="Shu S."/>
            <person name="Plott C."/>
            <person name="Barry K."/>
            <person name="Rajasekar S."/>
            <person name="Grimwood J."/>
            <person name="Han X."/>
            <person name="Sun S."/>
            <person name="Hou Z."/>
            <person name="He W."/>
            <person name="Dai G."/>
            <person name="Sun C."/>
            <person name="Schmutz J."/>
            <person name="Leebens-Mack J.H."/>
            <person name="Li F.W."/>
            <person name="Wang L."/>
        </authorList>
    </citation>
    <scope>NUCLEOTIDE SEQUENCE [LARGE SCALE GENOMIC DNA]</scope>
    <source>
        <strain evidence="2">cv. PW_Plant_1</strain>
    </source>
</reference>
<organism evidence="1 2">
    <name type="scientific">Diphasiastrum complanatum</name>
    <name type="common">Issler's clubmoss</name>
    <name type="synonym">Lycopodium complanatum</name>
    <dbReference type="NCBI Taxonomy" id="34168"/>
    <lineage>
        <taxon>Eukaryota</taxon>
        <taxon>Viridiplantae</taxon>
        <taxon>Streptophyta</taxon>
        <taxon>Embryophyta</taxon>
        <taxon>Tracheophyta</taxon>
        <taxon>Lycopodiopsida</taxon>
        <taxon>Lycopodiales</taxon>
        <taxon>Lycopodiaceae</taxon>
        <taxon>Lycopodioideae</taxon>
        <taxon>Diphasiastrum</taxon>
    </lineage>
</organism>
<gene>
    <name evidence="1" type="ORF">O6H91_03G125500</name>
</gene>
<protein>
    <submittedName>
        <fullName evidence="1">Uncharacterized protein</fullName>
    </submittedName>
</protein>
<name>A0ACC2EBA5_DIPCM</name>
<comment type="caution">
    <text evidence="1">The sequence shown here is derived from an EMBL/GenBank/DDBJ whole genome shotgun (WGS) entry which is preliminary data.</text>
</comment>
<proteinExistence type="predicted"/>
<evidence type="ECO:0000313" key="2">
    <source>
        <dbReference type="Proteomes" id="UP001162992"/>
    </source>
</evidence>
<accession>A0ACC2EBA5</accession>
<evidence type="ECO:0000313" key="1">
    <source>
        <dbReference type="EMBL" id="KAJ7563771.1"/>
    </source>
</evidence>
<dbReference type="EMBL" id="CM055094">
    <property type="protein sequence ID" value="KAJ7563771.1"/>
    <property type="molecule type" value="Genomic_DNA"/>
</dbReference>
<keyword evidence="2" id="KW-1185">Reference proteome</keyword>
<sequence length="691" mass="77927">MLLLCCNSGCKPRSLISAIDDTPHTLFALGNNALTFRNLDHFSGRRSCLLQEMLRSTRNGRGASEWKVLIMDELTVKIMSFSCKMADITDEGVSLVEDLNKRRQPLPALDAVYFIQPSRESIKKFVADMAGSSPLYKRAYVFFSSPVTRDLLQMIKGDSSLLPRIAALREMNLEYLTVDAQAFTTDNDRALEQLFGEHSEDTRDYDTSIDTIARRLATIFASLKEFPLVRYRAARSAAVNASTATTACDLIPTKLAASLWDRLMKYKSSLLEFPKSETSELIIVDRSIDPVAPVIHEWTYDAMCHDLLQMDGNKYLYETNDAGKKEQKEVLLEEHDPVWLELRYLHIADVGLRLNEKMTQFGLKNKAAQVRLGGRNGQDLSTRDIQKMVQDLPQYRDQVDKLGLHIHIATLLNDKIKEQCLSDIGTLEQDLAFGDASSKELINILNTREDISRENKLRLLMIYAAAHPNKLDSTKRSQWMKLARLTDDDMRAINNLEFLGVSVSKKQSGGFSLKFGPRKSKRPIRKEKNQDEGTWLLSRFYPIIQDVLEELAKGDLSQDEYPYVKEPSSSSSRVTAGEHMSSRPPTAPSSKPAQSMRTSRPTSTWASKSRASDDGYSSDSVLKTAFSDPKISGKRIFIFVVGGITRSELRVAHKLTAQFKREVVIGSTSIDDPPHFITKLKLLSELDELDF</sequence>
<dbReference type="Proteomes" id="UP001162992">
    <property type="component" value="Chromosome 3"/>
</dbReference>